<feature type="compositionally biased region" description="Low complexity" evidence="1">
    <location>
        <begin position="1"/>
        <end position="23"/>
    </location>
</feature>
<accession>A0A6A3KDP2</accession>
<gene>
    <name evidence="2" type="ORF">PF011_g12156</name>
</gene>
<dbReference type="AlphaFoldDB" id="A0A6A3KDP2"/>
<dbReference type="EMBL" id="QXFW01000697">
    <property type="protein sequence ID" value="KAE9005159.1"/>
    <property type="molecule type" value="Genomic_DNA"/>
</dbReference>
<evidence type="ECO:0008006" key="4">
    <source>
        <dbReference type="Google" id="ProtNLM"/>
    </source>
</evidence>
<feature type="compositionally biased region" description="Basic and acidic residues" evidence="1">
    <location>
        <begin position="319"/>
        <end position="328"/>
    </location>
</feature>
<evidence type="ECO:0000313" key="2">
    <source>
        <dbReference type="EMBL" id="KAE9005159.1"/>
    </source>
</evidence>
<evidence type="ECO:0000313" key="3">
    <source>
        <dbReference type="Proteomes" id="UP000460718"/>
    </source>
</evidence>
<reference evidence="2 3" key="1">
    <citation type="submission" date="2018-09" db="EMBL/GenBank/DDBJ databases">
        <title>Genomic investigation of the strawberry pathogen Phytophthora fragariae indicates pathogenicity is determined by transcriptional variation in three key races.</title>
        <authorList>
            <person name="Adams T.M."/>
            <person name="Armitage A.D."/>
            <person name="Sobczyk M.K."/>
            <person name="Bates H.J."/>
            <person name="Dunwell J.M."/>
            <person name="Nellist C.F."/>
            <person name="Harrison R.J."/>
        </authorList>
    </citation>
    <scope>NUCLEOTIDE SEQUENCE [LARGE SCALE GENOMIC DNA]</scope>
    <source>
        <strain evidence="2 3">SCRP245</strain>
    </source>
</reference>
<dbReference type="Proteomes" id="UP000460718">
    <property type="component" value="Unassembled WGS sequence"/>
</dbReference>
<comment type="caution">
    <text evidence="2">The sequence shown here is derived from an EMBL/GenBank/DDBJ whole genome shotgun (WGS) entry which is preliminary data.</text>
</comment>
<dbReference type="Gene3D" id="3.10.10.10">
    <property type="entry name" value="HIV Type 1 Reverse Transcriptase, subunit A, domain 1"/>
    <property type="match status" value="1"/>
</dbReference>
<feature type="region of interest" description="Disordered" evidence="1">
    <location>
        <begin position="1"/>
        <end position="83"/>
    </location>
</feature>
<feature type="compositionally biased region" description="Polar residues" evidence="1">
    <location>
        <begin position="329"/>
        <end position="348"/>
    </location>
</feature>
<organism evidence="2 3">
    <name type="scientific">Phytophthora fragariae</name>
    <dbReference type="NCBI Taxonomy" id="53985"/>
    <lineage>
        <taxon>Eukaryota</taxon>
        <taxon>Sar</taxon>
        <taxon>Stramenopiles</taxon>
        <taxon>Oomycota</taxon>
        <taxon>Peronosporomycetes</taxon>
        <taxon>Peronosporales</taxon>
        <taxon>Peronosporaceae</taxon>
        <taxon>Phytophthora</taxon>
    </lineage>
</organism>
<protein>
    <recommendedName>
        <fullName evidence="4">CCHC-type domain-containing protein</fullName>
    </recommendedName>
</protein>
<evidence type="ECO:0000256" key="1">
    <source>
        <dbReference type="SAM" id="MobiDB-lite"/>
    </source>
</evidence>
<feature type="region of interest" description="Disordered" evidence="1">
    <location>
        <begin position="291"/>
        <end position="391"/>
    </location>
</feature>
<proteinExistence type="predicted"/>
<sequence>MDNGTTSTDSASATAATQQATSTGRTQRPRKSVLASTKQAGQVKPTRGKGKKPARGSGRSRQQEAQPAPAGLGNSLMPRTASTESDYASVAHPIFMVTAAPKVEDISHEALTRWVDLRLEYEEIMRARCVSSGEYLKPVMRSVRNSFDDSFLETLCETKWDKSKDDLTDEFIWDWIMKTVRNFKTNALPNIDELFQDQLVMSMNKTDIDARVMDYFHLCNTIVKTNGLTALFSEEDGTKKKCKVLLNCLPGELKTRVKNEIDFRLLAAKSSVSELFKVVSEKALEIDREAKALAKNKRRPQTQETKQEMATRPPKRGRIVQEKQKSRESQLQTTQRPIFRTDSGQNQPGPKGGCWTCGGQHRQADCPEAPAGDATRTRKQKPGRHRKTKTDYSTTLKKIGERGVSVEVKKMDTPIECKLPGGEKTWAREMTKLKLSLMTAAGPVNILKPVPCLILDNEDDEFLLGDDVLKALGIDMERQMELLATPSGDDGDDDEEVPEVSVGDHDSEAIRQAVEAMIQRALDEGFPVNKVERLRTIVYTHDVWRLVLGDDPPANVEPMRIRMKTGCRLYKAKARKYAPEYQAFLETFNEMLVKLGWVYENPTSRWACAALPVRKRGRGEFR</sequence>
<name>A0A6A3KDP2_9STRA</name>
<feature type="compositionally biased region" description="Basic residues" evidence="1">
    <location>
        <begin position="377"/>
        <end position="388"/>
    </location>
</feature>